<keyword evidence="4 5" id="KW-0720">Serine protease</keyword>
<feature type="active site" description="Charge relay system" evidence="5">
    <location>
        <position position="291"/>
    </location>
</feature>
<dbReference type="Pfam" id="PF00082">
    <property type="entry name" value="Peptidase_S8"/>
    <property type="match status" value="1"/>
</dbReference>
<keyword evidence="7" id="KW-0732">Signal</keyword>
<comment type="similarity">
    <text evidence="1 5">Belongs to the peptidase S8 family.</text>
</comment>
<dbReference type="SUPFAM" id="SSF52743">
    <property type="entry name" value="Subtilisin-like"/>
    <property type="match status" value="1"/>
</dbReference>
<dbReference type="PROSITE" id="PS00138">
    <property type="entry name" value="SUBTILASE_SER"/>
    <property type="match status" value="1"/>
</dbReference>
<keyword evidence="2 5" id="KW-0645">Protease</keyword>
<dbReference type="InterPro" id="IPR022398">
    <property type="entry name" value="Peptidase_S8_His-AS"/>
</dbReference>
<evidence type="ECO:0000256" key="7">
    <source>
        <dbReference type="SAM" id="SignalP"/>
    </source>
</evidence>
<dbReference type="InterPro" id="IPR015500">
    <property type="entry name" value="Peptidase_S8_subtilisin-rel"/>
</dbReference>
<name>A0ABT8F4F3_9BACT</name>
<dbReference type="PROSITE" id="PS51892">
    <property type="entry name" value="SUBTILASE"/>
    <property type="match status" value="1"/>
</dbReference>
<proteinExistence type="inferred from homology"/>
<dbReference type="PROSITE" id="PS00137">
    <property type="entry name" value="SUBTILASE_HIS"/>
    <property type="match status" value="1"/>
</dbReference>
<feature type="active site" description="Charge relay system" evidence="5">
    <location>
        <position position="73"/>
    </location>
</feature>
<keyword evidence="10" id="KW-1185">Reference proteome</keyword>
<keyword evidence="3 5" id="KW-0378">Hydrolase</keyword>
<feature type="domain" description="Peptidase S8/S53" evidence="8">
    <location>
        <begin position="65"/>
        <end position="493"/>
    </location>
</feature>
<dbReference type="PANTHER" id="PTHR43399">
    <property type="entry name" value="SUBTILISIN-RELATED"/>
    <property type="match status" value="1"/>
</dbReference>
<evidence type="ECO:0000256" key="2">
    <source>
        <dbReference type="ARBA" id="ARBA00022670"/>
    </source>
</evidence>
<feature type="active site" description="Charge relay system" evidence="5">
    <location>
        <position position="460"/>
    </location>
</feature>
<evidence type="ECO:0000256" key="1">
    <source>
        <dbReference type="ARBA" id="ARBA00011073"/>
    </source>
</evidence>
<dbReference type="InterPro" id="IPR023828">
    <property type="entry name" value="Peptidase_S8_Ser-AS"/>
</dbReference>
<dbReference type="GO" id="GO:0016787">
    <property type="term" value="F:hydrolase activity"/>
    <property type="evidence" value="ECO:0007669"/>
    <property type="project" value="UniProtKB-KW"/>
</dbReference>
<evidence type="ECO:0000256" key="6">
    <source>
        <dbReference type="SAM" id="Coils"/>
    </source>
</evidence>
<sequence>MKHLFLITLLASSLFAQAQDAVRTADSLDVAYFNWQNKDLKTDKIMGMSVEKTYQTLIKDKKPAKTIIVAVIDGGVDIKHEDLAGKIWVNEKEIAQNGKDDDGNGYIDDIHGWNFMGNAQGENYSKEVYEYVRIYRDLLPTYGELNSTDGLNEKQKAEYARFKDSEQKLNKEREEYSQAGKDIAQFEMQYKQIIAFLANETKVEVNTKADLAKVTSSDKTIQEMVKYLEMLFDNGFSAAALEEYKKDIDEKLNFNLNPDFNPRAEVVGDDVHDISQTNYGNADVKGPTSEHGTMVAGMITANRTNQIGTLGVAEGVKIMALRAVPNGDEYDKDIALAIRYATDNGAHIINMSFGKGESPDQWMVQEALQYASDKGVLLVHAAGNDSKNLDVEPNFPSPYNTSGNKIPLMLTIGASAKEKGKEMAASFSNYGKKTVDIFAPGEQISTTYPENKYKLVDGTSFAAPAVSGVAALVWSYYPELTVQQLKEILLRSGYKAGKQKVIVPGGDKKDIVKFASLSETGNLVNAYQAFIMAEKMNTKK</sequence>
<gene>
    <name evidence="9" type="ORF">QWY31_07505</name>
</gene>
<dbReference type="PRINTS" id="PR00723">
    <property type="entry name" value="SUBTILISIN"/>
</dbReference>
<reference evidence="9" key="1">
    <citation type="submission" date="2023-06" db="EMBL/GenBank/DDBJ databases">
        <title>Cytophagales bacterium Strain LB-30, isolated from soil.</title>
        <authorList>
            <person name="Liu B."/>
        </authorList>
    </citation>
    <scope>NUCLEOTIDE SEQUENCE</scope>
    <source>
        <strain evidence="9">LB-30</strain>
    </source>
</reference>
<dbReference type="EC" id="3.4.-.-" evidence="9"/>
<comment type="caution">
    <text evidence="9">The sequence shown here is derived from an EMBL/GenBank/DDBJ whole genome shotgun (WGS) entry which is preliminary data.</text>
</comment>
<dbReference type="InterPro" id="IPR051048">
    <property type="entry name" value="Peptidase_S8/S53_subtilisin"/>
</dbReference>
<feature type="coiled-coil region" evidence="6">
    <location>
        <begin position="152"/>
        <end position="189"/>
    </location>
</feature>
<evidence type="ECO:0000259" key="8">
    <source>
        <dbReference type="Pfam" id="PF00082"/>
    </source>
</evidence>
<dbReference type="InterPro" id="IPR000209">
    <property type="entry name" value="Peptidase_S8/S53_dom"/>
</dbReference>
<dbReference type="Proteomes" id="UP001168552">
    <property type="component" value="Unassembled WGS sequence"/>
</dbReference>
<evidence type="ECO:0000256" key="3">
    <source>
        <dbReference type="ARBA" id="ARBA00022801"/>
    </source>
</evidence>
<feature type="chain" id="PRO_5045880660" evidence="7">
    <location>
        <begin position="19"/>
        <end position="540"/>
    </location>
</feature>
<dbReference type="InterPro" id="IPR036852">
    <property type="entry name" value="Peptidase_S8/S53_dom_sf"/>
</dbReference>
<dbReference type="EMBL" id="JAUHJS010000003">
    <property type="protein sequence ID" value="MDN4165342.1"/>
    <property type="molecule type" value="Genomic_DNA"/>
</dbReference>
<dbReference type="InterPro" id="IPR034080">
    <property type="entry name" value="Protease_P7-like_dom"/>
</dbReference>
<accession>A0ABT8F4F3</accession>
<feature type="signal peptide" evidence="7">
    <location>
        <begin position="1"/>
        <end position="18"/>
    </location>
</feature>
<protein>
    <submittedName>
        <fullName evidence="9">S8 family peptidase</fullName>
        <ecNumber evidence="9">3.4.-.-</ecNumber>
    </submittedName>
</protein>
<organism evidence="9 10">
    <name type="scientific">Shiella aurantiaca</name>
    <dbReference type="NCBI Taxonomy" id="3058365"/>
    <lineage>
        <taxon>Bacteria</taxon>
        <taxon>Pseudomonadati</taxon>
        <taxon>Bacteroidota</taxon>
        <taxon>Cytophagia</taxon>
        <taxon>Cytophagales</taxon>
        <taxon>Shiellaceae</taxon>
        <taxon>Shiella</taxon>
    </lineage>
</organism>
<dbReference type="CDD" id="cd07483">
    <property type="entry name" value="Peptidases_S8_Subtilisin_Novo-like"/>
    <property type="match status" value="1"/>
</dbReference>
<dbReference type="RefSeq" id="WP_320003867.1">
    <property type="nucleotide sequence ID" value="NZ_JAUHJS010000003.1"/>
</dbReference>
<evidence type="ECO:0000313" key="10">
    <source>
        <dbReference type="Proteomes" id="UP001168552"/>
    </source>
</evidence>
<evidence type="ECO:0000313" key="9">
    <source>
        <dbReference type="EMBL" id="MDN4165342.1"/>
    </source>
</evidence>
<keyword evidence="6" id="KW-0175">Coiled coil</keyword>
<evidence type="ECO:0000256" key="4">
    <source>
        <dbReference type="ARBA" id="ARBA00022825"/>
    </source>
</evidence>
<dbReference type="PANTHER" id="PTHR43399:SF4">
    <property type="entry name" value="CELL WALL-ASSOCIATED PROTEASE"/>
    <property type="match status" value="1"/>
</dbReference>
<dbReference type="Gene3D" id="3.40.50.200">
    <property type="entry name" value="Peptidase S8/S53 domain"/>
    <property type="match status" value="2"/>
</dbReference>
<evidence type="ECO:0000256" key="5">
    <source>
        <dbReference type="PROSITE-ProRule" id="PRU01240"/>
    </source>
</evidence>